<evidence type="ECO:0000313" key="4">
    <source>
        <dbReference type="Proteomes" id="UP000887116"/>
    </source>
</evidence>
<evidence type="ECO:0000256" key="1">
    <source>
        <dbReference type="SAM" id="Coils"/>
    </source>
</evidence>
<dbReference type="EMBL" id="BMAO01002410">
    <property type="protein sequence ID" value="GFQ80528.1"/>
    <property type="molecule type" value="Genomic_DNA"/>
</dbReference>
<accession>A0A8X6FHT0</accession>
<keyword evidence="4" id="KW-1185">Reference proteome</keyword>
<organism evidence="3 4">
    <name type="scientific">Trichonephila clavata</name>
    <name type="common">Joro spider</name>
    <name type="synonym">Nephila clavata</name>
    <dbReference type="NCBI Taxonomy" id="2740835"/>
    <lineage>
        <taxon>Eukaryota</taxon>
        <taxon>Metazoa</taxon>
        <taxon>Ecdysozoa</taxon>
        <taxon>Arthropoda</taxon>
        <taxon>Chelicerata</taxon>
        <taxon>Arachnida</taxon>
        <taxon>Araneae</taxon>
        <taxon>Araneomorphae</taxon>
        <taxon>Entelegynae</taxon>
        <taxon>Araneoidea</taxon>
        <taxon>Nephilidae</taxon>
        <taxon>Trichonephila</taxon>
    </lineage>
</organism>
<feature type="coiled-coil region" evidence="1">
    <location>
        <begin position="142"/>
        <end position="190"/>
    </location>
</feature>
<keyword evidence="1" id="KW-0175">Coiled coil</keyword>
<reference evidence="3" key="1">
    <citation type="submission" date="2020-07" db="EMBL/GenBank/DDBJ databases">
        <title>Multicomponent nature underlies the extraordinary mechanical properties of spider dragline silk.</title>
        <authorList>
            <person name="Kono N."/>
            <person name="Nakamura H."/>
            <person name="Mori M."/>
            <person name="Yoshida Y."/>
            <person name="Ohtoshi R."/>
            <person name="Malay A.D."/>
            <person name="Moran D.A.P."/>
            <person name="Tomita M."/>
            <person name="Numata K."/>
            <person name="Arakawa K."/>
        </authorList>
    </citation>
    <scope>NUCLEOTIDE SEQUENCE</scope>
</reference>
<protein>
    <submittedName>
        <fullName evidence="3">Uncharacterized protein</fullName>
    </submittedName>
</protein>
<name>A0A8X6FHT0_TRICU</name>
<feature type="coiled-coil region" evidence="1">
    <location>
        <begin position="313"/>
        <end position="350"/>
    </location>
</feature>
<dbReference type="Proteomes" id="UP000887116">
    <property type="component" value="Unassembled WGS sequence"/>
</dbReference>
<evidence type="ECO:0000256" key="2">
    <source>
        <dbReference type="SAM" id="MobiDB-lite"/>
    </source>
</evidence>
<feature type="compositionally biased region" description="Low complexity" evidence="2">
    <location>
        <begin position="25"/>
        <end position="34"/>
    </location>
</feature>
<dbReference type="OrthoDB" id="6437304at2759"/>
<feature type="compositionally biased region" description="Basic residues" evidence="2">
    <location>
        <begin position="12"/>
        <end position="21"/>
    </location>
</feature>
<comment type="caution">
    <text evidence="3">The sequence shown here is derived from an EMBL/GenBank/DDBJ whole genome shotgun (WGS) entry which is preliminary data.</text>
</comment>
<gene>
    <name evidence="3" type="primary">AVEN_122432_1</name>
    <name evidence="3" type="ORF">TNCT_449341</name>
</gene>
<dbReference type="AlphaFoldDB" id="A0A8X6FHT0"/>
<feature type="region of interest" description="Disordered" evidence="2">
    <location>
        <begin position="1"/>
        <end position="40"/>
    </location>
</feature>
<feature type="compositionally biased region" description="Basic and acidic residues" evidence="2">
    <location>
        <begin position="1"/>
        <end position="11"/>
    </location>
</feature>
<proteinExistence type="predicted"/>
<sequence>MSSESSRESPVRRKRRRRPARQRSDAAAQASPRRLFGEGVPPSRMQMVEEFQRRVAEFFEWLQKWYSDNYEKVDYYDQLRFEILCLLGDYLPGIRHEDLSPSAITGMLKAFITELITKFNRFNIDLHQISGHEVAGLIQDHNRKVLEVVEDYENKLKDSTEEAIQNRELIAHLDAELTAARKTIKDLQRATAFNAASEDIGTQQQFVADLQARVIASEQLNSSMGEVLQRERQENGELQRQLGEYARDAVVREEGCIQNALDFSRRTKINSMLLDEIAGIIERSGIVDPSAQDCQEVVERWTSRINQTINQNAVEIEELLQTFDNQIKQMTELEEMVEWERNELEKLVAEEHRCFYLIVLSEPRFQMHKILWVAVPLAVELHVERRRLQIVGFHNVVSENQR</sequence>
<evidence type="ECO:0000313" key="3">
    <source>
        <dbReference type="EMBL" id="GFQ80528.1"/>
    </source>
</evidence>